<evidence type="ECO:0000313" key="4">
    <source>
        <dbReference type="EMBL" id="KAF2074526.1"/>
    </source>
</evidence>
<keyword evidence="5" id="KW-1185">Reference proteome</keyword>
<keyword evidence="2" id="KW-0812">Transmembrane</keyword>
<organism evidence="4 5">
    <name type="scientific">Polysphondylium violaceum</name>
    <dbReference type="NCBI Taxonomy" id="133409"/>
    <lineage>
        <taxon>Eukaryota</taxon>
        <taxon>Amoebozoa</taxon>
        <taxon>Evosea</taxon>
        <taxon>Eumycetozoa</taxon>
        <taxon>Dictyostelia</taxon>
        <taxon>Dictyosteliales</taxon>
        <taxon>Dictyosteliaceae</taxon>
        <taxon>Polysphondylium</taxon>
    </lineage>
</organism>
<gene>
    <name evidence="4" type="ORF">CYY_004153</name>
</gene>
<dbReference type="Proteomes" id="UP000695562">
    <property type="component" value="Unassembled WGS sequence"/>
</dbReference>
<dbReference type="PANTHER" id="PTHR31318">
    <property type="entry name" value="EXPRESSED PROTEIN-RELATED"/>
    <property type="match status" value="1"/>
</dbReference>
<feature type="region of interest" description="Disordered" evidence="1">
    <location>
        <begin position="471"/>
        <end position="493"/>
    </location>
</feature>
<dbReference type="EMBL" id="AJWJ01000142">
    <property type="protein sequence ID" value="KAF2074526.1"/>
    <property type="molecule type" value="Genomic_DNA"/>
</dbReference>
<feature type="compositionally biased region" description="Low complexity" evidence="1">
    <location>
        <begin position="473"/>
        <end position="493"/>
    </location>
</feature>
<sequence>MKISIYLYLYLLVLCITRFCSAYGSNEGQDPAYTTTILYVSPLAKSSTEFLCGFDIDHACLTISDALYSFFNSKAMENFTLDSNPLPPLAIILDDQDGIEYSVNTLALTHTIPLYGFNITIQTLHSRYVNINGENKTGSEALFSVPHLWTWRQLNTSITLKNLVFHSFNSPIFSSQVNTSIALVVDNCVFIDSVATIFSIVASNPDPSFQFIQSKFINLQGSLSITGGQVKFIDSIVRDSIFRLNIHQSNISMIGCVFVNNTGNDSQRLIELVNSHYSIQDCTFKQNQHHQSILYFQDSIGVVCNTQFKSNSAIDDGLIYSKQGSMSILNSKFRLNSGSMIVSLNTTVVIGACLFSNNYSLKGTVSATNIDYLYIYNTNIIYEHHHQQLQPKENIFSLDNTNAIFYNSTIILGPDTKVNEKDFSFIRCTNSLISFEKTTIHSNDSQHLVVTCLSCNVENLDNTSNYLCPNDRSNSNSHSNSNGGSNNTSTSSRSRNELYINNTKNIIILLFVLFCIISVIVFYL</sequence>
<evidence type="ECO:0000256" key="3">
    <source>
        <dbReference type="SAM" id="SignalP"/>
    </source>
</evidence>
<evidence type="ECO:0000313" key="5">
    <source>
        <dbReference type="Proteomes" id="UP000695562"/>
    </source>
</evidence>
<proteinExistence type="predicted"/>
<reference evidence="4" key="1">
    <citation type="submission" date="2020-01" db="EMBL/GenBank/DDBJ databases">
        <title>Development of genomics and gene disruption for Polysphondylium violaceum indicates a role for the polyketide synthase stlB in stalk morphogenesis.</title>
        <authorList>
            <person name="Narita B."/>
            <person name="Kawabe Y."/>
            <person name="Kin K."/>
            <person name="Saito T."/>
            <person name="Gibbs R."/>
            <person name="Kuspa A."/>
            <person name="Muzny D."/>
            <person name="Queller D."/>
            <person name="Richards S."/>
            <person name="Strassman J."/>
            <person name="Sucgang R."/>
            <person name="Worley K."/>
            <person name="Schaap P."/>
        </authorList>
    </citation>
    <scope>NUCLEOTIDE SEQUENCE</scope>
    <source>
        <strain evidence="4">QSvi11</strain>
    </source>
</reference>
<comment type="caution">
    <text evidence="4">The sequence shown here is derived from an EMBL/GenBank/DDBJ whole genome shotgun (WGS) entry which is preliminary data.</text>
</comment>
<feature type="transmembrane region" description="Helical" evidence="2">
    <location>
        <begin position="506"/>
        <end position="523"/>
    </location>
</feature>
<accession>A0A8J4PVU9</accession>
<keyword evidence="2" id="KW-0472">Membrane</keyword>
<evidence type="ECO:0008006" key="6">
    <source>
        <dbReference type="Google" id="ProtNLM"/>
    </source>
</evidence>
<feature type="signal peptide" evidence="3">
    <location>
        <begin position="1"/>
        <end position="22"/>
    </location>
</feature>
<keyword evidence="3" id="KW-0732">Signal</keyword>
<evidence type="ECO:0000256" key="1">
    <source>
        <dbReference type="SAM" id="MobiDB-lite"/>
    </source>
</evidence>
<evidence type="ECO:0000256" key="2">
    <source>
        <dbReference type="SAM" id="Phobius"/>
    </source>
</evidence>
<protein>
    <recommendedName>
        <fullName evidence="6">Transmembrane protein</fullName>
    </recommendedName>
</protein>
<feature type="chain" id="PRO_5035191719" description="Transmembrane protein" evidence="3">
    <location>
        <begin position="23"/>
        <end position="524"/>
    </location>
</feature>
<name>A0A8J4PVU9_9MYCE</name>
<keyword evidence="2" id="KW-1133">Transmembrane helix</keyword>
<dbReference type="AlphaFoldDB" id="A0A8J4PVU9"/>